<dbReference type="Proteomes" id="UP001487296">
    <property type="component" value="Unassembled WGS sequence"/>
</dbReference>
<gene>
    <name evidence="1" type="ORF">AAAT34_00955</name>
</gene>
<keyword evidence="2" id="KW-1185">Reference proteome</keyword>
<reference evidence="1 2" key="1">
    <citation type="submission" date="2024-04" db="EMBL/GenBank/DDBJ databases">
        <title>Human intestinal bacterial collection.</title>
        <authorList>
            <person name="Pauvert C."/>
            <person name="Hitch T.C.A."/>
            <person name="Clavel T."/>
        </authorList>
    </citation>
    <scope>NUCLEOTIDE SEQUENCE [LARGE SCALE GENOMIC DNA]</scope>
    <source>
        <strain evidence="1 2">CLA-AA-H145</strain>
    </source>
</reference>
<comment type="caution">
    <text evidence="1">The sequence shown here is derived from an EMBL/GenBank/DDBJ whole genome shotgun (WGS) entry which is preliminary data.</text>
</comment>
<dbReference type="RefSeq" id="WP_215758564.1">
    <property type="nucleotide sequence ID" value="NZ_JAHKBE010000001.1"/>
</dbReference>
<name>A0ABV1FMK0_9BACT</name>
<proteinExistence type="predicted"/>
<dbReference type="EMBL" id="JBBNFP010000002">
    <property type="protein sequence ID" value="MEQ2485619.1"/>
    <property type="molecule type" value="Genomic_DNA"/>
</dbReference>
<accession>A0ABV1FMK0</accession>
<dbReference type="Pfam" id="PF08665">
    <property type="entry name" value="PglZ"/>
    <property type="match status" value="1"/>
</dbReference>
<evidence type="ECO:0000313" key="2">
    <source>
        <dbReference type="Proteomes" id="UP001487296"/>
    </source>
</evidence>
<protein>
    <submittedName>
        <fullName evidence="1">PglZ domain-containing protein</fullName>
    </submittedName>
</protein>
<evidence type="ECO:0000313" key="1">
    <source>
        <dbReference type="EMBL" id="MEQ2485619.1"/>
    </source>
</evidence>
<sequence length="818" mass="93459">MDIQGYILDHWLAKMKPESPVLTIYDKDGIYYDLLPLAKEKGIKVIDTTKGLLNARLSASRFWCNELSLNKDSRMIIYRKRSMPTNNRDWVEEPFMSFFKSGQVFPYGPQDGYENICRTFLPAKQKELDQLFKQGSTSFNMINALLDGAAYPELEHLTSGKSFAEMTVGLLSQTQCADMKWLKEWKVFATAQYPGLDSNGVSLKDVQLKLWAYLLFSEFVFDLPEELPDNLTSVAMAPEQMKEKVYLICDKLRNQINLRETYVRMANKIAEQLNLQEVFAKSKHLGDRVTFCFENSVEYDRFISYLKEGKQDDATVLCKKNLSDVWCQEDLEVATFWKLAEHTLTLLACIHQGIKSDGTLKELVDWYAESGCMADYAFRRYHTDLLGAINMPKQVKELTGIVNSRYHEFTERAVKIYQRSITQLKDFPVLKNQGCLQKVYPALEEGKKVVFVMVDAFRFEMGKNFSEQIERSYRERVDFSPRISYLPSVTRFCMANHLDDIVLVEKSGKLQPSIGVDAIITPEDRVDYLRNKTGVEIQDVRLEDWNASVVSDSTRLLIVRSVGIDTAGENDKLNGLAAMEREMIRLARLIEDCKRLKFDMAVIVADHGFMLQPAFRVSDQIQKPAGNDIVLEESRMLAGNLNDSPDTLSFTPAQFGANISAMKLVYAKDYTVFRRGEVYYHEGLSLQENIVPIITVKLQEEKQRQQYRVSLTYKDKTEGTVYMHRPIIDVNTAFSDLFADDVNIRITVVGDDGSSIGRPEGKFYNDVTELVDIPADAAKIRQPISIDDDYNGHTITVTAFDAETNATLSVLRLNFESE</sequence>
<organism evidence="1 2">
    <name type="scientific">Hallella faecis</name>
    <dbReference type="NCBI Taxonomy" id="2841596"/>
    <lineage>
        <taxon>Bacteria</taxon>
        <taxon>Pseudomonadati</taxon>
        <taxon>Bacteroidota</taxon>
        <taxon>Bacteroidia</taxon>
        <taxon>Bacteroidales</taxon>
        <taxon>Prevotellaceae</taxon>
        <taxon>Hallella</taxon>
    </lineage>
</organism>